<evidence type="ECO:0000256" key="4">
    <source>
        <dbReference type="ARBA" id="ARBA00023163"/>
    </source>
</evidence>
<evidence type="ECO:0000256" key="2">
    <source>
        <dbReference type="ARBA" id="ARBA00008421"/>
    </source>
</evidence>
<evidence type="ECO:0000256" key="6">
    <source>
        <dbReference type="PROSITE-ProRule" id="PRU00505"/>
    </source>
</evidence>
<dbReference type="OrthoDB" id="10006572at2759"/>
<feature type="compositionally biased region" description="Polar residues" evidence="7">
    <location>
        <begin position="62"/>
        <end position="74"/>
    </location>
</feature>
<feature type="domain" description="TEA" evidence="8">
    <location>
        <begin position="113"/>
        <end position="199"/>
    </location>
</feature>
<protein>
    <recommendedName>
        <fullName evidence="8">TEA domain-containing protein</fullName>
    </recommendedName>
</protein>
<dbReference type="AlphaFoldDB" id="A0A1E1KMA1"/>
<evidence type="ECO:0000256" key="5">
    <source>
        <dbReference type="ARBA" id="ARBA00023242"/>
    </source>
</evidence>
<evidence type="ECO:0000259" key="8">
    <source>
        <dbReference type="PROSITE" id="PS51088"/>
    </source>
</evidence>
<dbReference type="Gene3D" id="6.10.20.40">
    <property type="entry name" value="TEA/ATTS domain"/>
    <property type="match status" value="1"/>
</dbReference>
<keyword evidence="10" id="KW-1185">Reference proteome</keyword>
<dbReference type="GO" id="GO:0005634">
    <property type="term" value="C:nucleus"/>
    <property type="evidence" value="ECO:0007669"/>
    <property type="project" value="UniProtKB-SubCell"/>
</dbReference>
<dbReference type="GO" id="GO:0000981">
    <property type="term" value="F:DNA-binding transcription factor activity, RNA polymerase II-specific"/>
    <property type="evidence" value="ECO:0007669"/>
    <property type="project" value="TreeGrafter"/>
</dbReference>
<sequence length="784" mass="89854">MDYRRRILPTDYTLHLPLDNPSEVSRTRQPLSDSAGNAQHHSLASAGLYHDSKGHHMYSIPTVPSQPQRQSVGQTLEVRRQGTRRQRQLRFNRNPIVECAQYQAYRNRQNREGSDEDKIWPDVLEDAFLDALMYLPRMGRMKFSYEGKPHGRNELIRVYLWLSYLKSLPPGARPNHGLKRTRKQVSSHIQVLKNLFKEHPAYHHMFPPPSDPKNGFEDSFKNDRSHSFKDDPCLQALSQGRLPTNMYGQFELQSHVVMTPTSPMRPVLFWLLMTSSSISFHDCRRDVHEEDLNNEGLVAHKFSRLSMQRQRDSLESIPSWRQRFPLLQQLSSSGELDCEIIHMEASLNLLTNQPPEGSELCSRMVLAMPGRQHDTEWRIVTTLSKPPELYRDQIWDPPLQAQAFAVDVTLTDNGETRIKVPFPASPWAQAFSCLQSIQSKFEEKQENSFNTGMGSTRPAREYVESISMYQEVQSAPGPDSPFVRRSIILWTFRQASSSERNGTTWRYLDSAPLPRRMCMSPSPHSSHQLHASMNENFNSWSNTPLQLQHSSMQEPFVQGLATPPHTAGPQSPLFPPSYGYSQSYDMPSEKLSFISNTNTIDSDSTLVDNDVAANIDNFLTNSHHHLNSFEQASSQGWQLPNAENFDVDPSWTNYTVPTTTPALGWDSAEAKTHAWPDLPLDGKSWDHHIIEGTGDKEWTEDISNSPVKGSKNYIEQSIEQKLLPWNESHRSPADIKQNYDQFTVDTIPEIINNESENLRAENKDLEWQDDQDEFDYAALAERLK</sequence>
<dbReference type="GO" id="GO:0005667">
    <property type="term" value="C:transcription regulator complex"/>
    <property type="evidence" value="ECO:0007669"/>
    <property type="project" value="TreeGrafter"/>
</dbReference>
<dbReference type="SMART" id="SM00426">
    <property type="entry name" value="TEA"/>
    <property type="match status" value="1"/>
</dbReference>
<comment type="similarity">
    <text evidence="2">Belongs to the TEC1 family.</text>
</comment>
<evidence type="ECO:0000256" key="7">
    <source>
        <dbReference type="SAM" id="MobiDB-lite"/>
    </source>
</evidence>
<dbReference type="PANTHER" id="PTHR11834">
    <property type="entry name" value="TRANSCRIPTIONAL ENHANCER FACTOR TEF RELATED"/>
    <property type="match status" value="1"/>
</dbReference>
<gene>
    <name evidence="9" type="ORF">RAG0_07582</name>
</gene>
<evidence type="ECO:0000256" key="3">
    <source>
        <dbReference type="ARBA" id="ARBA00023015"/>
    </source>
</evidence>
<feature type="compositionally biased region" description="Basic and acidic residues" evidence="7">
    <location>
        <begin position="214"/>
        <end position="224"/>
    </location>
</feature>
<proteinExistence type="inferred from homology"/>
<accession>A0A1E1KMA1</accession>
<dbReference type="EMBL" id="FJUX01000039">
    <property type="protein sequence ID" value="CZS99112.1"/>
    <property type="molecule type" value="Genomic_DNA"/>
</dbReference>
<keyword evidence="5" id="KW-0539">Nucleus</keyword>
<dbReference type="InterPro" id="IPR038096">
    <property type="entry name" value="TEA/ATTS_sf"/>
</dbReference>
<keyword evidence="4" id="KW-0804">Transcription</keyword>
<feature type="region of interest" description="Disordered" evidence="7">
    <location>
        <begin position="203"/>
        <end position="224"/>
    </location>
</feature>
<evidence type="ECO:0000313" key="9">
    <source>
        <dbReference type="EMBL" id="CZS99112.1"/>
    </source>
</evidence>
<dbReference type="Proteomes" id="UP000178912">
    <property type="component" value="Unassembled WGS sequence"/>
</dbReference>
<reference evidence="10" key="1">
    <citation type="submission" date="2016-03" db="EMBL/GenBank/DDBJ databases">
        <authorList>
            <person name="Guldener U."/>
        </authorList>
    </citation>
    <scope>NUCLEOTIDE SEQUENCE [LARGE SCALE GENOMIC DNA]</scope>
    <source>
        <strain evidence="10">04CH-RAC-A.6.1</strain>
    </source>
</reference>
<name>A0A1E1KMA1_9HELO</name>
<feature type="DNA-binding region" description="TEA" evidence="6">
    <location>
        <begin position="113"/>
        <end position="199"/>
    </location>
</feature>
<evidence type="ECO:0000256" key="1">
    <source>
        <dbReference type="ARBA" id="ARBA00004123"/>
    </source>
</evidence>
<dbReference type="Pfam" id="PF01285">
    <property type="entry name" value="TEA"/>
    <property type="match status" value="1"/>
</dbReference>
<evidence type="ECO:0000313" key="10">
    <source>
        <dbReference type="Proteomes" id="UP000178912"/>
    </source>
</evidence>
<dbReference type="InterPro" id="IPR050937">
    <property type="entry name" value="TEC1_TEAD_TF"/>
</dbReference>
<organism evidence="9 10">
    <name type="scientific">Rhynchosporium agropyri</name>
    <dbReference type="NCBI Taxonomy" id="914238"/>
    <lineage>
        <taxon>Eukaryota</taxon>
        <taxon>Fungi</taxon>
        <taxon>Dikarya</taxon>
        <taxon>Ascomycota</taxon>
        <taxon>Pezizomycotina</taxon>
        <taxon>Leotiomycetes</taxon>
        <taxon>Helotiales</taxon>
        <taxon>Ploettnerulaceae</taxon>
        <taxon>Rhynchosporium</taxon>
    </lineage>
</organism>
<dbReference type="PROSITE" id="PS51088">
    <property type="entry name" value="TEA_2"/>
    <property type="match status" value="1"/>
</dbReference>
<feature type="region of interest" description="Disordered" evidence="7">
    <location>
        <begin position="54"/>
        <end position="84"/>
    </location>
</feature>
<dbReference type="PANTHER" id="PTHR11834:SF0">
    <property type="entry name" value="PROTEIN SCALLOPED"/>
    <property type="match status" value="1"/>
</dbReference>
<feature type="compositionally biased region" description="Polar residues" evidence="7">
    <location>
        <begin position="22"/>
        <end position="39"/>
    </location>
</feature>
<dbReference type="GO" id="GO:0000978">
    <property type="term" value="F:RNA polymerase II cis-regulatory region sequence-specific DNA binding"/>
    <property type="evidence" value="ECO:0007669"/>
    <property type="project" value="TreeGrafter"/>
</dbReference>
<comment type="subcellular location">
    <subcellularLocation>
        <location evidence="1">Nucleus</location>
    </subcellularLocation>
</comment>
<dbReference type="InterPro" id="IPR000818">
    <property type="entry name" value="TEA/ATTS_dom"/>
</dbReference>
<keyword evidence="3" id="KW-0805">Transcription regulation</keyword>
<feature type="region of interest" description="Disordered" evidence="7">
    <location>
        <begin position="16"/>
        <end position="39"/>
    </location>
</feature>